<evidence type="ECO:0000256" key="11">
    <source>
        <dbReference type="RuleBase" id="RU003357"/>
    </source>
</evidence>
<dbReference type="EMBL" id="CP041185">
    <property type="protein sequence ID" value="QDG73066.1"/>
    <property type="molecule type" value="Genomic_DNA"/>
</dbReference>
<evidence type="ECO:0000256" key="2">
    <source>
        <dbReference type="ARBA" id="ARBA00009810"/>
    </source>
</evidence>
<dbReference type="RefSeq" id="WP_141171923.1">
    <property type="nucleotide sequence ID" value="NZ_CP041185.1"/>
</dbReference>
<evidence type="ECO:0000256" key="1">
    <source>
        <dbReference type="ARBA" id="ARBA00004571"/>
    </source>
</evidence>
<evidence type="ECO:0000256" key="8">
    <source>
        <dbReference type="ARBA" id="ARBA00023170"/>
    </source>
</evidence>
<evidence type="ECO:0000256" key="9">
    <source>
        <dbReference type="ARBA" id="ARBA00023237"/>
    </source>
</evidence>
<dbReference type="SUPFAM" id="SSF56935">
    <property type="entry name" value="Porins"/>
    <property type="match status" value="1"/>
</dbReference>
<evidence type="ECO:0000259" key="14">
    <source>
        <dbReference type="Pfam" id="PF00593"/>
    </source>
</evidence>
<feature type="compositionally biased region" description="Polar residues" evidence="12">
    <location>
        <begin position="85"/>
        <end position="94"/>
    </location>
</feature>
<dbReference type="InterPro" id="IPR039426">
    <property type="entry name" value="TonB-dep_rcpt-like"/>
</dbReference>
<dbReference type="OrthoDB" id="8530571at2"/>
<dbReference type="Pfam" id="PF00593">
    <property type="entry name" value="TonB_dep_Rec_b-barrel"/>
    <property type="match status" value="1"/>
</dbReference>
<dbReference type="Pfam" id="PF07715">
    <property type="entry name" value="Plug"/>
    <property type="match status" value="1"/>
</dbReference>
<evidence type="ECO:0000259" key="15">
    <source>
        <dbReference type="Pfam" id="PF07715"/>
    </source>
</evidence>
<keyword evidence="3 10" id="KW-0813">Transport</keyword>
<dbReference type="KEGG" id="jas:FJQ89_23550"/>
<evidence type="ECO:0000256" key="5">
    <source>
        <dbReference type="ARBA" id="ARBA00022692"/>
    </source>
</evidence>
<name>A0A4Y6RKH3_9BURK</name>
<proteinExistence type="inferred from homology"/>
<keyword evidence="8 16" id="KW-0675">Receptor</keyword>
<evidence type="ECO:0000313" key="17">
    <source>
        <dbReference type="Proteomes" id="UP000316665"/>
    </source>
</evidence>
<dbReference type="AlphaFoldDB" id="A0A4Y6RKH3"/>
<feature type="chain" id="PRO_5021319296" evidence="13">
    <location>
        <begin position="29"/>
        <end position="893"/>
    </location>
</feature>
<dbReference type="InterPro" id="IPR000531">
    <property type="entry name" value="Beta-barrel_TonB"/>
</dbReference>
<protein>
    <submittedName>
        <fullName evidence="16">TonB-dependent receptor</fullName>
    </submittedName>
</protein>
<feature type="domain" description="TonB-dependent receptor-like beta-barrel" evidence="14">
    <location>
        <begin position="393"/>
        <end position="855"/>
    </location>
</feature>
<gene>
    <name evidence="16" type="ORF">FJQ89_23550</name>
</gene>
<sequence length="893" mass="95366">MTQTRSPSPTLRLLCAALLGAYGHAAMAQDSRTAGESPVMQRVEVTGSSIKRLVSETATPLSIFKAEDFAKQGLTTAQEVLNKIPSNSSSMGSGNAVGGNTSGLPTGGQASADLRGLGGDKTLVLLNGRRIANHPYDGASVDLNIIPIAALERVEVLRDGASAIYGTDAIGGVINFITKRSINVTNITAEVIAPEHKGGGEHRINLSTGFGKLDTDGYNIFGVVDYHKQNVLTSQDRDFSQTGVFPERGVSVTKGTSGTTFPGNYFDAAADGGKGLAGNPYAAAGCRPPLAIPSGSGTCRQDYTRQIDDLPEQEQVAFFGKGAFKLGGGHLATLEYLHSENKVKARTAPPPQTGLILPISSKYYPGNAGGVPVQPGLSGQPLSVNWRPIEAGQRQIDSTGKADRLVLALEGELAGWDYKTGLSHAISKSSEKFTGGYVQDAGFAAGVLNGILNPFGEQDAAGKAYLDSTALRGEVQSAKVTTTGFDIKGSRELMQLAGGPLAIALGGELRREKADFNVNRDIASQAASSGLSGSLSKSGSRTIQAVFGEVNLPLIKDLEVQLAARFDHYSDVGSTTNPKLALRYQASSALVLRGSASTGFRAPTLFEKNAPPSKNDTNDSYNDPILCPGGVPQPGANPLRDCDLQQFKLQGGNEKLKPEKSTTFAFGLVLEPVKEITVAVDYWNIHLKDKISSLPEQSIYGNYERYKALFLRNPDGSPFAILDLNDNLGEVKTDGIDVSLNARLGRGAYGDFSVSVDGTWTHKYDYQNERGGEFIANVGRYADNNPVFRWKHTAALNWRMGNWGATLSQSFKSGYTDQNNVADQYKHDVPSYSLLGVSGSYAWKGLLLTAGVKNLLDKEPPFSNQGTMFQKGYDPRYTDPIGRAYYLRGSYTF</sequence>
<dbReference type="PANTHER" id="PTHR47234">
    <property type="match status" value="1"/>
</dbReference>
<dbReference type="Gene3D" id="2.40.170.20">
    <property type="entry name" value="TonB-dependent receptor, beta-barrel domain"/>
    <property type="match status" value="1"/>
</dbReference>
<feature type="domain" description="TonB-dependent receptor plug" evidence="15">
    <location>
        <begin position="55"/>
        <end position="173"/>
    </location>
</feature>
<keyword evidence="4 10" id="KW-1134">Transmembrane beta strand</keyword>
<feature type="region of interest" description="Disordered" evidence="12">
    <location>
        <begin position="85"/>
        <end position="111"/>
    </location>
</feature>
<dbReference type="CDD" id="cd01347">
    <property type="entry name" value="ligand_gated_channel"/>
    <property type="match status" value="1"/>
</dbReference>
<dbReference type="Proteomes" id="UP000316665">
    <property type="component" value="Chromosome"/>
</dbReference>
<keyword evidence="6 11" id="KW-0798">TonB box</keyword>
<evidence type="ECO:0000256" key="4">
    <source>
        <dbReference type="ARBA" id="ARBA00022452"/>
    </source>
</evidence>
<dbReference type="PANTHER" id="PTHR47234:SF2">
    <property type="entry name" value="TONB-DEPENDENT RECEPTOR"/>
    <property type="match status" value="1"/>
</dbReference>
<dbReference type="InterPro" id="IPR036942">
    <property type="entry name" value="Beta-barrel_TonB_sf"/>
</dbReference>
<keyword evidence="5 10" id="KW-0812">Transmembrane</keyword>
<evidence type="ECO:0000256" key="10">
    <source>
        <dbReference type="PROSITE-ProRule" id="PRU01360"/>
    </source>
</evidence>
<dbReference type="InterPro" id="IPR012910">
    <property type="entry name" value="Plug_dom"/>
</dbReference>
<keyword evidence="17" id="KW-1185">Reference proteome</keyword>
<comment type="subcellular location">
    <subcellularLocation>
        <location evidence="1 10">Cell outer membrane</location>
        <topology evidence="1 10">Multi-pass membrane protein</topology>
    </subcellularLocation>
</comment>
<organism evidence="16 17">
    <name type="scientific">Janthinobacterium tructae</name>
    <dbReference type="NCBI Taxonomy" id="2590869"/>
    <lineage>
        <taxon>Bacteria</taxon>
        <taxon>Pseudomonadati</taxon>
        <taxon>Pseudomonadota</taxon>
        <taxon>Betaproteobacteria</taxon>
        <taxon>Burkholderiales</taxon>
        <taxon>Oxalobacteraceae</taxon>
        <taxon>Janthinobacterium</taxon>
    </lineage>
</organism>
<dbReference type="InterPro" id="IPR037066">
    <property type="entry name" value="Plug_dom_sf"/>
</dbReference>
<evidence type="ECO:0000313" key="16">
    <source>
        <dbReference type="EMBL" id="QDG73066.1"/>
    </source>
</evidence>
<comment type="similarity">
    <text evidence="2 10 11">Belongs to the TonB-dependent receptor family.</text>
</comment>
<dbReference type="GO" id="GO:0009279">
    <property type="term" value="C:cell outer membrane"/>
    <property type="evidence" value="ECO:0007669"/>
    <property type="project" value="UniProtKB-SubCell"/>
</dbReference>
<feature type="signal peptide" evidence="13">
    <location>
        <begin position="1"/>
        <end position="28"/>
    </location>
</feature>
<dbReference type="PROSITE" id="PS52016">
    <property type="entry name" value="TONB_DEPENDENT_REC_3"/>
    <property type="match status" value="1"/>
</dbReference>
<keyword evidence="13" id="KW-0732">Signal</keyword>
<evidence type="ECO:0000256" key="7">
    <source>
        <dbReference type="ARBA" id="ARBA00023136"/>
    </source>
</evidence>
<evidence type="ECO:0000256" key="3">
    <source>
        <dbReference type="ARBA" id="ARBA00022448"/>
    </source>
</evidence>
<keyword evidence="9 10" id="KW-0998">Cell outer membrane</keyword>
<keyword evidence="7 10" id="KW-0472">Membrane</keyword>
<dbReference type="Gene3D" id="2.170.130.10">
    <property type="entry name" value="TonB-dependent receptor, plug domain"/>
    <property type="match status" value="1"/>
</dbReference>
<evidence type="ECO:0000256" key="12">
    <source>
        <dbReference type="SAM" id="MobiDB-lite"/>
    </source>
</evidence>
<accession>A0A4Y6RKH3</accession>
<evidence type="ECO:0000256" key="6">
    <source>
        <dbReference type="ARBA" id="ARBA00023077"/>
    </source>
</evidence>
<reference evidence="16 17" key="1">
    <citation type="submission" date="2019-06" db="EMBL/GenBank/DDBJ databases">
        <title>Complete genome sequence of Janthinobacterium sp. SNU WT3 isolated from diseased rainbow trout.</title>
        <authorList>
            <person name="Oh W.T."/>
            <person name="Park S.C."/>
        </authorList>
    </citation>
    <scope>NUCLEOTIDE SEQUENCE [LARGE SCALE GENOMIC DNA]</scope>
    <source>
        <strain evidence="16 17">SNU WT3</strain>
    </source>
</reference>
<evidence type="ECO:0000256" key="13">
    <source>
        <dbReference type="SAM" id="SignalP"/>
    </source>
</evidence>